<accession>A0A381N673</accession>
<sequence>MNTKNLSLDETLDLARYPLEDSSFILQCKETINREGCLVLPNFLAEAAIKIIAQESNSNKNKAYYCEQEHSVYIAPSDENYPSNHPRNQLVISTKGCITDDQISENSHLKVLYKSELFRKFLCQTLGEKCLYEYADKLSSINIHYASEGQELGWHFDNSSFAVTLLIQKPEGGGEFQYIRNFRNSEEGEMNFDGVHRLLKNEVEYESLMMDPGALVLFRGRNSIHRVTPVEGNKTRILAVLAYNSEPNISLSETSRMTFYGRLG</sequence>
<dbReference type="EMBL" id="UINC01000155">
    <property type="protein sequence ID" value="SUZ50130.1"/>
    <property type="molecule type" value="Genomic_DNA"/>
</dbReference>
<dbReference type="Gene3D" id="2.60.120.620">
    <property type="entry name" value="q2cbj1_9rhob like domain"/>
    <property type="match status" value="1"/>
</dbReference>
<dbReference type="AlphaFoldDB" id="A0A381N673"/>
<dbReference type="PROSITE" id="PS51471">
    <property type="entry name" value="FE2OG_OXY"/>
    <property type="match status" value="1"/>
</dbReference>
<protein>
    <recommendedName>
        <fullName evidence="1">Fe2OG dioxygenase domain-containing protein</fullName>
    </recommendedName>
</protein>
<organism evidence="2">
    <name type="scientific">marine metagenome</name>
    <dbReference type="NCBI Taxonomy" id="408172"/>
    <lineage>
        <taxon>unclassified sequences</taxon>
        <taxon>metagenomes</taxon>
        <taxon>ecological metagenomes</taxon>
    </lineage>
</organism>
<reference evidence="2" key="1">
    <citation type="submission" date="2018-05" db="EMBL/GenBank/DDBJ databases">
        <authorList>
            <person name="Lanie J.A."/>
            <person name="Ng W.-L."/>
            <person name="Kazmierczak K.M."/>
            <person name="Andrzejewski T.M."/>
            <person name="Davidsen T.M."/>
            <person name="Wayne K.J."/>
            <person name="Tettelin H."/>
            <person name="Glass J.I."/>
            <person name="Rusch D."/>
            <person name="Podicherti R."/>
            <person name="Tsui H.-C.T."/>
            <person name="Winkler M.E."/>
        </authorList>
    </citation>
    <scope>NUCLEOTIDE SEQUENCE</scope>
</reference>
<evidence type="ECO:0000313" key="2">
    <source>
        <dbReference type="EMBL" id="SUZ50130.1"/>
    </source>
</evidence>
<dbReference type="Pfam" id="PF23169">
    <property type="entry name" value="HalD"/>
    <property type="match status" value="1"/>
</dbReference>
<evidence type="ECO:0000259" key="1">
    <source>
        <dbReference type="PROSITE" id="PS51471"/>
    </source>
</evidence>
<feature type="domain" description="Fe2OG dioxygenase" evidence="1">
    <location>
        <begin position="137"/>
        <end position="245"/>
    </location>
</feature>
<dbReference type="InterPro" id="IPR005123">
    <property type="entry name" value="Oxoglu/Fe-dep_dioxygenase_dom"/>
</dbReference>
<name>A0A381N673_9ZZZZ</name>
<dbReference type="InterPro" id="IPR056470">
    <property type="entry name" value="BesD/HalB-like"/>
</dbReference>
<gene>
    <name evidence="2" type="ORF">METZ01_LOCUS2984</name>
</gene>
<dbReference type="SUPFAM" id="SSF51197">
    <property type="entry name" value="Clavaminate synthase-like"/>
    <property type="match status" value="1"/>
</dbReference>
<proteinExistence type="predicted"/>